<dbReference type="InterPro" id="IPR043592">
    <property type="entry name" value="FMNL_animal"/>
</dbReference>
<dbReference type="PROSITE" id="PS51444">
    <property type="entry name" value="FH2"/>
    <property type="match status" value="1"/>
</dbReference>
<dbReference type="PROSITE" id="PS51231">
    <property type="entry name" value="DAD"/>
    <property type="match status" value="1"/>
</dbReference>
<feature type="region of interest" description="Disordered" evidence="11">
    <location>
        <begin position="963"/>
        <end position="985"/>
    </location>
</feature>
<dbReference type="PRINTS" id="PR00689">
    <property type="entry name" value="ACOABINDINGP"/>
</dbReference>
<dbReference type="InterPro" id="IPR016024">
    <property type="entry name" value="ARM-type_fold"/>
</dbReference>
<dbReference type="InterPro" id="IPR014767">
    <property type="entry name" value="DAD_dom"/>
</dbReference>
<feature type="coiled-coil region" evidence="10">
    <location>
        <begin position="370"/>
        <end position="397"/>
    </location>
</feature>
<dbReference type="SUPFAM" id="SSF47027">
    <property type="entry name" value="Acyl-CoA binding protein"/>
    <property type="match status" value="1"/>
</dbReference>
<evidence type="ECO:0000256" key="7">
    <source>
        <dbReference type="ARBA" id="ARBA00023163"/>
    </source>
</evidence>
<dbReference type="PROSITE" id="PS51228">
    <property type="entry name" value="ACB_2"/>
    <property type="match status" value="1"/>
</dbReference>
<dbReference type="InterPro" id="IPR010472">
    <property type="entry name" value="FH3_dom"/>
</dbReference>
<comment type="similarity">
    <text evidence="9">Belongs to the formin homology family.</text>
</comment>
<feature type="region of interest" description="Disordered" evidence="11">
    <location>
        <begin position="720"/>
        <end position="787"/>
    </location>
</feature>
<gene>
    <name evidence="16" type="ORF">H920_13330</name>
</gene>
<feature type="domain" description="DAD" evidence="13">
    <location>
        <begin position="1665"/>
        <end position="1696"/>
    </location>
</feature>
<dbReference type="PROSITE" id="PS00880">
    <property type="entry name" value="ACB_1"/>
    <property type="match status" value="1"/>
</dbReference>
<dbReference type="FunFam" id="1.20.58.2220:FF:000001">
    <property type="entry name" value="Formin-like 1, isoform CRA_c"/>
    <property type="match status" value="1"/>
</dbReference>
<name>A0A091D4V1_FUKDA</name>
<dbReference type="InterPro" id="IPR022408">
    <property type="entry name" value="Acyl-CoA-binding_prot_CS"/>
</dbReference>
<evidence type="ECO:0000256" key="8">
    <source>
        <dbReference type="ARBA" id="ARBA00023242"/>
    </source>
</evidence>
<evidence type="ECO:0000256" key="4">
    <source>
        <dbReference type="ARBA" id="ARBA00023015"/>
    </source>
</evidence>
<dbReference type="GO" id="GO:0030866">
    <property type="term" value="P:cortical actin cytoskeleton organization"/>
    <property type="evidence" value="ECO:0007669"/>
    <property type="project" value="TreeGrafter"/>
</dbReference>
<dbReference type="Pfam" id="PF02181">
    <property type="entry name" value="FH2"/>
    <property type="match status" value="1"/>
</dbReference>
<keyword evidence="4" id="KW-0805">Transcription regulation</keyword>
<evidence type="ECO:0000256" key="9">
    <source>
        <dbReference type="ARBA" id="ARBA00023449"/>
    </source>
</evidence>
<dbReference type="InterPro" id="IPR014352">
    <property type="entry name" value="FERM/acyl-CoA-bd_prot_sf"/>
</dbReference>
<feature type="domain" description="ACB" evidence="12">
    <location>
        <begin position="12"/>
        <end position="101"/>
    </location>
</feature>
<evidence type="ECO:0000256" key="5">
    <source>
        <dbReference type="ARBA" id="ARBA00023054"/>
    </source>
</evidence>
<feature type="region of interest" description="Disordered" evidence="11">
    <location>
        <begin position="1707"/>
        <end position="1729"/>
    </location>
</feature>
<dbReference type="PANTHER" id="PTHR45857">
    <property type="entry name" value="FORMIN-LIKE PROTEIN"/>
    <property type="match status" value="1"/>
</dbReference>
<dbReference type="Gene3D" id="1.20.80.10">
    <property type="match status" value="1"/>
</dbReference>
<keyword evidence="3" id="KW-0678">Repressor</keyword>
<feature type="compositionally biased region" description="Polar residues" evidence="11">
    <location>
        <begin position="685"/>
        <end position="694"/>
    </location>
</feature>
<dbReference type="GO" id="GO:0004861">
    <property type="term" value="F:cyclin-dependent protein serine/threonine kinase inhibitor activity"/>
    <property type="evidence" value="ECO:0007669"/>
    <property type="project" value="InterPro"/>
</dbReference>
<dbReference type="Pfam" id="PF06371">
    <property type="entry name" value="Drf_GBD"/>
    <property type="match status" value="2"/>
</dbReference>
<dbReference type="PROSITE" id="PS51232">
    <property type="entry name" value="GBD_FH3"/>
    <property type="match status" value="1"/>
</dbReference>
<feature type="domain" description="GBD/FH3" evidence="14">
    <location>
        <begin position="823"/>
        <end position="1286"/>
    </location>
</feature>
<dbReference type="CDD" id="cd00435">
    <property type="entry name" value="ACBP"/>
    <property type="match status" value="1"/>
</dbReference>
<evidence type="ECO:0000259" key="12">
    <source>
        <dbReference type="PROSITE" id="PS51228"/>
    </source>
</evidence>
<keyword evidence="5 10" id="KW-0175">Coiled coil</keyword>
<evidence type="ECO:0000259" key="15">
    <source>
        <dbReference type="PROSITE" id="PS51444"/>
    </source>
</evidence>
<evidence type="ECO:0000256" key="11">
    <source>
        <dbReference type="SAM" id="MobiDB-lite"/>
    </source>
</evidence>
<dbReference type="Gene3D" id="1.25.10.10">
    <property type="entry name" value="Leucine-rich Repeat Variant"/>
    <property type="match status" value="1"/>
</dbReference>
<dbReference type="InterPro" id="IPR015425">
    <property type="entry name" value="FH2_Formin"/>
</dbReference>
<evidence type="ECO:0000256" key="2">
    <source>
        <dbReference type="ARBA" id="ARBA00008409"/>
    </source>
</evidence>
<dbReference type="PANTHER" id="PTHR45857:SF2">
    <property type="entry name" value="FORMIN-LIKE PROTEIN 1"/>
    <property type="match status" value="1"/>
</dbReference>
<dbReference type="Proteomes" id="UP000028990">
    <property type="component" value="Unassembled WGS sequence"/>
</dbReference>
<evidence type="ECO:0000256" key="6">
    <source>
        <dbReference type="ARBA" id="ARBA00023121"/>
    </source>
</evidence>
<dbReference type="SUPFAM" id="SSF48371">
    <property type="entry name" value="ARM repeat"/>
    <property type="match status" value="1"/>
</dbReference>
<dbReference type="Pfam" id="PF00887">
    <property type="entry name" value="ACBP"/>
    <property type="match status" value="1"/>
</dbReference>
<evidence type="ECO:0000256" key="3">
    <source>
        <dbReference type="ARBA" id="ARBA00022491"/>
    </source>
</evidence>
<evidence type="ECO:0000313" key="17">
    <source>
        <dbReference type="Proteomes" id="UP000028990"/>
    </source>
</evidence>
<dbReference type="SMART" id="SM01139">
    <property type="entry name" value="Drf_FH3"/>
    <property type="match status" value="1"/>
</dbReference>
<dbReference type="InterPro" id="IPR011989">
    <property type="entry name" value="ARM-like"/>
</dbReference>
<organism evidence="16 17">
    <name type="scientific">Fukomys damarensis</name>
    <name type="common">Damaraland mole rat</name>
    <name type="synonym">Cryptomys damarensis</name>
    <dbReference type="NCBI Taxonomy" id="885580"/>
    <lineage>
        <taxon>Eukaryota</taxon>
        <taxon>Metazoa</taxon>
        <taxon>Chordata</taxon>
        <taxon>Craniata</taxon>
        <taxon>Vertebrata</taxon>
        <taxon>Euteleostomi</taxon>
        <taxon>Mammalia</taxon>
        <taxon>Eutheria</taxon>
        <taxon>Euarchontoglires</taxon>
        <taxon>Glires</taxon>
        <taxon>Rodentia</taxon>
        <taxon>Hystricomorpha</taxon>
        <taxon>Bathyergidae</taxon>
        <taxon>Fukomys</taxon>
    </lineage>
</organism>
<keyword evidence="17" id="KW-1185">Reference proteome</keyword>
<dbReference type="GO" id="GO:0005829">
    <property type="term" value="C:cytosol"/>
    <property type="evidence" value="ECO:0007669"/>
    <property type="project" value="TreeGrafter"/>
</dbReference>
<evidence type="ECO:0000259" key="13">
    <source>
        <dbReference type="PROSITE" id="PS51231"/>
    </source>
</evidence>
<dbReference type="Pfam" id="PF06367">
    <property type="entry name" value="Drf_FH3"/>
    <property type="match status" value="1"/>
</dbReference>
<dbReference type="InterPro" id="IPR024872">
    <property type="entry name" value="HEXIM"/>
</dbReference>
<feature type="region of interest" description="Disordered" evidence="11">
    <location>
        <begin position="608"/>
        <end position="628"/>
    </location>
</feature>
<reference evidence="16 17" key="1">
    <citation type="submission" date="2013-11" db="EMBL/GenBank/DDBJ databases">
        <title>The Damaraland mole rat (Fukomys damarensis) genome and evolution of African mole rats.</title>
        <authorList>
            <person name="Gladyshev V.N."/>
            <person name="Fang X."/>
        </authorList>
    </citation>
    <scope>NUCLEOTIDE SEQUENCE [LARGE SCALE GENOMIC DNA]</scope>
    <source>
        <tissue evidence="16">Liver</tissue>
    </source>
</reference>
<dbReference type="GO" id="GO:0032794">
    <property type="term" value="F:GTPase activating protein binding"/>
    <property type="evidence" value="ECO:0007669"/>
    <property type="project" value="UniProtKB-ARBA"/>
</dbReference>
<feature type="compositionally biased region" description="Acidic residues" evidence="11">
    <location>
        <begin position="325"/>
        <end position="337"/>
    </location>
</feature>
<dbReference type="InterPro" id="IPR014768">
    <property type="entry name" value="GBD/FH3_dom"/>
</dbReference>
<dbReference type="InterPro" id="IPR010473">
    <property type="entry name" value="GTPase-bd"/>
</dbReference>
<dbReference type="Pfam" id="PF15313">
    <property type="entry name" value="HEXIM"/>
    <property type="match status" value="1"/>
</dbReference>
<feature type="region of interest" description="Disordered" evidence="11">
    <location>
        <begin position="194"/>
        <end position="228"/>
    </location>
</feature>
<feature type="compositionally biased region" description="Basic and acidic residues" evidence="11">
    <location>
        <begin position="966"/>
        <end position="976"/>
    </location>
</feature>
<dbReference type="SMART" id="SM01140">
    <property type="entry name" value="Drf_GBD"/>
    <property type="match status" value="1"/>
</dbReference>
<dbReference type="Gene3D" id="1.20.58.2220">
    <property type="entry name" value="Formin, FH2 domain"/>
    <property type="match status" value="1"/>
</dbReference>
<keyword evidence="8" id="KW-0539">Nucleus</keyword>
<feature type="region of interest" description="Disordered" evidence="11">
    <location>
        <begin position="1614"/>
        <end position="1642"/>
    </location>
</feature>
<dbReference type="Gene3D" id="6.10.250.2910">
    <property type="match status" value="1"/>
</dbReference>
<protein>
    <submittedName>
        <fullName evidence="16">Formin-like protein 1</fullName>
    </submittedName>
</protein>
<feature type="region of interest" description="Disordered" evidence="11">
    <location>
        <begin position="248"/>
        <end position="283"/>
    </location>
</feature>
<feature type="region of interest" description="Disordered" evidence="11">
    <location>
        <begin position="323"/>
        <end position="345"/>
    </location>
</feature>
<dbReference type="GO" id="GO:0051015">
    <property type="term" value="F:actin filament binding"/>
    <property type="evidence" value="ECO:0007669"/>
    <property type="project" value="TreeGrafter"/>
</dbReference>
<dbReference type="SUPFAM" id="SSF101447">
    <property type="entry name" value="Formin homology 2 domain (FH2 domain)"/>
    <property type="match status" value="1"/>
</dbReference>
<feature type="region of interest" description="Disordered" evidence="11">
    <location>
        <begin position="151"/>
        <end position="174"/>
    </location>
</feature>
<dbReference type="GO" id="GO:0005634">
    <property type="term" value="C:nucleus"/>
    <property type="evidence" value="ECO:0007669"/>
    <property type="project" value="UniProtKB-SubCell"/>
</dbReference>
<dbReference type="GO" id="GO:0017069">
    <property type="term" value="F:snRNA binding"/>
    <property type="evidence" value="ECO:0007669"/>
    <property type="project" value="InterPro"/>
</dbReference>
<sequence>MGTERGDPEPACREQFQAAVSVIQSLPRTGSYRPSYEEMLRFYSYYKQATLGPCLAPRPGFWDPIGRYKWDAWHSLGRMSKEEAMSAYVAEIKLVAQKVIDTVPLGEVAEDAFAYFAPLYQVIPNMPRPPEAFLRRITGCKEQVLCRDDGAIPGPPYLSTEPAPPGPESQTPRDLDLDIFCDSLEQLEPELVWAEQRGAAGRDPKTKTSLESPEEKEELGGGPQGSQELDKWLVGTVRALQESMQDVQGRLRSLESKPRPPAQVSRLLQQSSPRPHPDALAPVDLQGLRPRPLRLSAPTLLFFLLWPFVVQWLLRQLRTQKSSDEDFVEEAREEDGGSDGMGGDGGEFLQRDFSETYERYHAESLQNMSKQELIREYLELEKCLSRMEDENNRLRLESRRPGGDEARNDESYAKSVSTLSALKCLASCSLAERRRQVAYGNGLAAQRVPARLLSTQDGGNRRWPVTSAAAGIPPLRPRPRADLVFTKTHAPNWGGGPILLTLANHGRKLEYWQALCPLKIVGGEARAAARTRAHGAWSPELVVAEPILWSPTARKEYDSRQAARRCCLPRGFLLLQLLLEAGLRRGTKLERQSGEFVCVPLTVPSPGQGLREERAGQKPCWDDGPQPRGVLPAGDVETLPWLGDPAEMSVAAARAAGLLLRIGLRASCVCCRSKQVSRFKVSTGRLGQSPTESLSALEEVKPPRGPELVKLLVPACGGHPGEAAVGGGPAPFGPSRSRGEDDLSPSVCRPAPHPGGNELCTSPGSPDRRKPPPSTRGARRKEGGRAAVSNGSLKRWFCMARVLDGTGWCGHAAAARSPDLILGRQPEDSGNAWGGQSRGNCMNLPPDKVQLLSQYDDEKKWELICDQERFQVKNPPEAYIQKLKSYLDVGGVGRKVAADWMSNLGFKRRSQESTQVLRELETSLRTNHIGWVQEFLNEENRGLDVLLEYLAFAQCSVTYDMESADGGEKNPEKSKPLEQSVEDLSKGLTPRSRHLTVKYVGLRLTPAHSRKTLRSSRIVSQKDDVHVCIMCLRAIMNYQSGFSLVMNHPACVNEIALSLNNKNPRTKALVLELLAAVCLVRGGHDIILSAFDNFKEVCGEQHRFEKLMEYFRKEDSNIDFMVACMQFINIVVHSVENMNFRVFLQYEFTNLGLDLYLERLRPTESDKLRVQIQAYLDNVFDVSALLEDTETKNAVLEHMEELQEQTALPSRSCPSLRLRCRRPAPRAQVRRRCQGVKAKKPIQTKFRMPLLNWVALKPSQITGTVFTELNDEKVLQELDMSDFEEQFKTKSQGPGLDLSALKGRATQKGPSQAILIEANRAKNLAITLRKGNLGADRICQAIEKYDLQALGLDFLELLTRFLPTEYERSLIARFEREQRPLEELSEEDRFMLRFSRIPRLPERMATLSFLGNFPDTAQLLMPQLNAIIAASMSIKSSDKLRQILEIVLAFGNYMNSSKRGAAYGFRLQSLDVLLEMKSTDRKQTLLHYLVKVVAERYPQLSGFHGDLHFLDKASAVSLDSVLADVRSLQRGLELAQREFVRQDDCTVLKEFLRANSPTMDKLLADSKTAQEAYDSVVEYFGENPKTTSPSTFFCLFSRFTKAYKKAEQEVEQWKKDAAAQEAGVDTPGQGESPARKSPLRARRQQMDLISELKRKQQKEPLIYESDRDGAIEDIITVLKTVPFTARTGKRTSRLLYLRNQPYIRADTGRRSARHRPPVPPLQVTTDLAL</sequence>
<dbReference type="FunFam" id="1.20.80.10:FF:000010">
    <property type="entry name" value="Acyl-CoA-binding domain-containing protein 5"/>
    <property type="match status" value="1"/>
</dbReference>
<dbReference type="GO" id="GO:0008360">
    <property type="term" value="P:regulation of cell shape"/>
    <property type="evidence" value="ECO:0007669"/>
    <property type="project" value="TreeGrafter"/>
</dbReference>
<dbReference type="InterPro" id="IPR042201">
    <property type="entry name" value="FH2_Formin_sf"/>
</dbReference>
<keyword evidence="6" id="KW-0446">Lipid-binding</keyword>
<evidence type="ECO:0000259" key="14">
    <source>
        <dbReference type="PROSITE" id="PS51232"/>
    </source>
</evidence>
<dbReference type="SMART" id="SM00498">
    <property type="entry name" value="FH2"/>
    <property type="match status" value="1"/>
</dbReference>
<dbReference type="STRING" id="885580.ENSFDAP00000012798"/>
<dbReference type="InterPro" id="IPR035984">
    <property type="entry name" value="Acyl-CoA-binding_sf"/>
</dbReference>
<evidence type="ECO:0000313" key="16">
    <source>
        <dbReference type="EMBL" id="KFO25245.1"/>
    </source>
</evidence>
<proteinExistence type="inferred from homology"/>
<dbReference type="GO" id="GO:0000122">
    <property type="term" value="P:negative regulation of transcription by RNA polymerase II"/>
    <property type="evidence" value="ECO:0007669"/>
    <property type="project" value="InterPro"/>
</dbReference>
<dbReference type="InterPro" id="IPR000582">
    <property type="entry name" value="Acyl-CoA-binding_protein"/>
</dbReference>
<dbReference type="GO" id="GO:0016477">
    <property type="term" value="P:cell migration"/>
    <property type="evidence" value="ECO:0007669"/>
    <property type="project" value="TreeGrafter"/>
</dbReference>
<accession>A0A091D4V1</accession>
<dbReference type="FunFam" id="1.25.10.10:FF:000036">
    <property type="entry name" value="Formin-like protein 3 isoform 1"/>
    <property type="match status" value="1"/>
</dbReference>
<dbReference type="GO" id="GO:0000062">
    <property type="term" value="F:fatty-acyl-CoA binding"/>
    <property type="evidence" value="ECO:0007669"/>
    <property type="project" value="InterPro"/>
</dbReference>
<dbReference type="GO" id="GO:0031267">
    <property type="term" value="F:small GTPase binding"/>
    <property type="evidence" value="ECO:0007669"/>
    <property type="project" value="InterPro"/>
</dbReference>
<dbReference type="eggNOG" id="KOG0817">
    <property type="taxonomic scope" value="Eukaryota"/>
</dbReference>
<comment type="similarity">
    <text evidence="2">Belongs to the HEXIM family.</text>
</comment>
<comment type="subcellular location">
    <subcellularLocation>
        <location evidence="1">Nucleus</location>
    </subcellularLocation>
</comment>
<evidence type="ECO:0000256" key="10">
    <source>
        <dbReference type="SAM" id="Coils"/>
    </source>
</evidence>
<feature type="region of interest" description="Disordered" evidence="11">
    <location>
        <begin position="681"/>
        <end position="701"/>
    </location>
</feature>
<dbReference type="EMBL" id="KN123381">
    <property type="protein sequence ID" value="KFO25245.1"/>
    <property type="molecule type" value="Genomic_DNA"/>
</dbReference>
<evidence type="ECO:0000256" key="1">
    <source>
        <dbReference type="ARBA" id="ARBA00004123"/>
    </source>
</evidence>
<feature type="compositionally biased region" description="Gly residues" evidence="11">
    <location>
        <begin position="720"/>
        <end position="730"/>
    </location>
</feature>
<keyword evidence="7" id="KW-0804">Transcription</keyword>
<feature type="domain" description="FH2" evidence="15">
    <location>
        <begin position="1238"/>
        <end position="1629"/>
    </location>
</feature>